<dbReference type="RefSeq" id="YP_009808200.1">
    <property type="nucleotide sequence ID" value="NC_048038.1"/>
</dbReference>
<feature type="transmembrane region" description="Helical" evidence="1">
    <location>
        <begin position="20"/>
        <end position="40"/>
    </location>
</feature>
<evidence type="ECO:0000256" key="1">
    <source>
        <dbReference type="SAM" id="Phobius"/>
    </source>
</evidence>
<proteinExistence type="predicted"/>
<reference evidence="2 3" key="1">
    <citation type="submission" date="2018-07" db="EMBL/GenBank/DDBJ databases">
        <authorList>
            <person name="Bray K.S."/>
            <person name="Carr Z.A."/>
            <person name="Cox A."/>
            <person name="Croney S.M."/>
            <person name="Francisco T.J."/>
            <person name="Gragg K.N."/>
            <person name="Gress-Byrd C.M."/>
            <person name="Holcomb E.R."/>
            <person name="Justice T.A."/>
            <person name="Latham E.D."/>
            <person name="Lovell F.C."/>
            <person name="Miller H.N."/>
            <person name="Quesada C."/>
            <person name="Radey J."/>
            <person name="Robinson P.M."/>
            <person name="Scott K.N."/>
            <person name="Smith C.E."/>
            <person name="Stamey B.D."/>
            <person name="Stanley G.P."/>
            <person name="Suchonic E.A."/>
            <person name="Taylor K.N."/>
            <person name="Weindel N.A."/>
            <person name="Wiseman B.T."/>
            <person name="Eckardt M.A."/>
            <person name="Gainey M.D."/>
            <person name="Wallen J.R."/>
            <person name="Garlena R.A."/>
            <person name="Russell D.A."/>
            <person name="Pope W.H."/>
            <person name="Jacobs-Sera D."/>
            <person name="Hatfull G.F."/>
        </authorList>
    </citation>
    <scope>NUCLEOTIDE SEQUENCE [LARGE SCALE GENOMIC DNA]</scope>
</reference>
<protein>
    <submittedName>
        <fullName evidence="2">Uncharacterized protein</fullName>
    </submittedName>
</protein>
<dbReference type="EMBL" id="MH697589">
    <property type="protein sequence ID" value="AXQ52888.1"/>
    <property type="molecule type" value="Genomic_DNA"/>
</dbReference>
<sequence length="121" mass="13793">MWPRPPPSPGRRPMDPTLLSIISTSGGWAIAIIVAIIALIPRKGSLENARIDQLQEDLAAERQARIAQDTRLERIDRVNNRYRKRDLAWQRHYHTIQQGVEAGTIPPWPDLPDIITEVDDD</sequence>
<keyword evidence="3" id="KW-1185">Reference proteome</keyword>
<dbReference type="KEGG" id="vg:54999098"/>
<accession>A0A385D3D7</accession>
<keyword evidence="1" id="KW-0472">Membrane</keyword>
<dbReference type="GeneID" id="54999098"/>
<gene>
    <name evidence="2" type="primary">24</name>
    <name evidence="2" type="ORF">SEA_NEFERTHENA_24</name>
</gene>
<evidence type="ECO:0000313" key="2">
    <source>
        <dbReference type="EMBL" id="AXQ52888.1"/>
    </source>
</evidence>
<dbReference type="Proteomes" id="UP000261846">
    <property type="component" value="Segment"/>
</dbReference>
<name>A0A385D3D7_9CAUD</name>
<organism evidence="2 3">
    <name type="scientific">Microbacterium phage Neferthena</name>
    <dbReference type="NCBI Taxonomy" id="2301539"/>
    <lineage>
        <taxon>Viruses</taxon>
        <taxon>Duplodnaviria</taxon>
        <taxon>Heunggongvirae</taxon>
        <taxon>Uroviricota</taxon>
        <taxon>Caudoviricetes</taxon>
        <taxon>Neferthenavirus</taxon>
        <taxon>Neferthenavirus neferthena</taxon>
    </lineage>
</organism>
<keyword evidence="1" id="KW-1133">Transmembrane helix</keyword>
<keyword evidence="1" id="KW-0812">Transmembrane</keyword>
<evidence type="ECO:0000313" key="3">
    <source>
        <dbReference type="Proteomes" id="UP000261846"/>
    </source>
</evidence>